<dbReference type="Pfam" id="PF01839">
    <property type="entry name" value="FG-GAP"/>
    <property type="match status" value="1"/>
</dbReference>
<dbReference type="PANTHER" id="PTHR44103">
    <property type="entry name" value="PROPROTEIN CONVERTASE P"/>
    <property type="match status" value="1"/>
</dbReference>
<dbReference type="AlphaFoldDB" id="C6W319"/>
<dbReference type="Pfam" id="PF18962">
    <property type="entry name" value="Por_Secre_tail"/>
    <property type="match status" value="1"/>
</dbReference>
<proteinExistence type="predicted"/>
<dbReference type="InterPro" id="IPR026444">
    <property type="entry name" value="Secre_tail"/>
</dbReference>
<dbReference type="Proteomes" id="UP000002011">
    <property type="component" value="Chromosome"/>
</dbReference>
<dbReference type="InterPro" id="IPR013517">
    <property type="entry name" value="FG-GAP"/>
</dbReference>
<sequence length="788" mass="85918">MSVGYKVMLAYFVRFRTNKPAKLTDYSSTMRTKFTSFILCLICIYLPSQLRAQQAWFRLDTLTSVSAGGVKMTNPWGGGLNASQFLKMHLNNDADEDLVVYDRTNSKVTTFLAGPDPRNPGKKTFIHAPYYETLFPPVDNWMILADYNGDGLKDLFASTSLGIVVYQQVKTGNTWAFKQMREVLYTKGFSGNINMQVSGTDIPAITDVDDDGDLDLLTFDFSGTYIELHQNLSMEKFGVADSLGTQASPVFQRNGDCWGNFHKGNGEDFVVGVDCDVVTNPSNRRTAEDPSNGRILHAGNSILLHDLNGDGTKDMLAGHVSNDHISFLPNSAKGIIANFTGFSNTYPAVDPVVMHIFPAGFYEDVDFDNVKDLLIAPSIPANDINRTDFKSSGWYYHNEGTSDKPVFKLVQKNFLQDNMIDVGENAAPAFFDMDGDGDLDMLIGTGGNPVQNGFKGSLWYLKNNGTPAEPNFTVESQDYLELLSKLSVYNIKPQWADFNGDGVPDLGFAATAGATLKLEYRYIPNKGTNSGAAQLNVADAVSIALPVELQIGDSPYFYDADGDGDLDLLVGKTQGNIYYYTNTGSNTQYTFKLETDSFAGVGINFAGRFSQVAVADFDLDGKPDLATVDHTGSIRVFRNADWGKWTERDGSLLSVNGKAGNVHFGNYLALAVADLNGDKKPDVAIGNNAGGVRLLTNILPVSVTGVEPGDVGEVKVFPNPSVGFFKVYASKTGTFNVLTAGGAPMFRNRRIRANETLQISTAQWPAGLYLVELKTGNSRVVRKVVVGD</sequence>
<evidence type="ECO:0000313" key="4">
    <source>
        <dbReference type="Proteomes" id="UP000002011"/>
    </source>
</evidence>
<gene>
    <name evidence="3" type="ordered locus">Dfer_4531</name>
</gene>
<dbReference type="EMBL" id="CP001619">
    <property type="protein sequence ID" value="ACT95732.1"/>
    <property type="molecule type" value="Genomic_DNA"/>
</dbReference>
<dbReference type="SUPFAM" id="SSF69318">
    <property type="entry name" value="Integrin alpha N-terminal domain"/>
    <property type="match status" value="2"/>
</dbReference>
<feature type="domain" description="Secretion system C-terminal sorting" evidence="2">
    <location>
        <begin position="716"/>
        <end position="786"/>
    </location>
</feature>
<protein>
    <submittedName>
        <fullName evidence="3">FG-GAP repeat protein</fullName>
    </submittedName>
</protein>
<dbReference type="Pfam" id="PF13517">
    <property type="entry name" value="FG-GAP_3"/>
    <property type="match status" value="2"/>
</dbReference>
<dbReference type="STRING" id="471854.Dfer_4531"/>
<dbReference type="HOGENOM" id="CLU_015153_0_0_10"/>
<evidence type="ECO:0000259" key="2">
    <source>
        <dbReference type="Pfam" id="PF18962"/>
    </source>
</evidence>
<reference evidence="3 4" key="1">
    <citation type="journal article" date="2009" name="Stand. Genomic Sci.">
        <title>Complete genome sequence of Dyadobacter fermentans type strain (NS114).</title>
        <authorList>
            <person name="Lang E."/>
            <person name="Lapidus A."/>
            <person name="Chertkov O."/>
            <person name="Brettin T."/>
            <person name="Detter J.C."/>
            <person name="Han C."/>
            <person name="Copeland A."/>
            <person name="Glavina Del Rio T."/>
            <person name="Nolan M."/>
            <person name="Chen F."/>
            <person name="Lucas S."/>
            <person name="Tice H."/>
            <person name="Cheng J.F."/>
            <person name="Land M."/>
            <person name="Hauser L."/>
            <person name="Chang Y.J."/>
            <person name="Jeffries C.D."/>
            <person name="Kopitz M."/>
            <person name="Bruce D."/>
            <person name="Goodwin L."/>
            <person name="Pitluck S."/>
            <person name="Ovchinnikova G."/>
            <person name="Pati A."/>
            <person name="Ivanova N."/>
            <person name="Mavrommatis K."/>
            <person name="Chen A."/>
            <person name="Palaniappan K."/>
            <person name="Chain P."/>
            <person name="Bristow J."/>
            <person name="Eisen J.A."/>
            <person name="Markowitz V."/>
            <person name="Hugenholtz P."/>
            <person name="Goker M."/>
            <person name="Rohde M."/>
            <person name="Kyrpides N.C."/>
            <person name="Klenk H.P."/>
        </authorList>
    </citation>
    <scope>NUCLEOTIDE SEQUENCE [LARGE SCALE GENOMIC DNA]</scope>
    <source>
        <strain evidence="4">ATCC 700827 / DSM 18053 / CIP 107007 / KCTC 52180 / NS114</strain>
    </source>
</reference>
<keyword evidence="1" id="KW-0732">Signal</keyword>
<evidence type="ECO:0000256" key="1">
    <source>
        <dbReference type="ARBA" id="ARBA00022729"/>
    </source>
</evidence>
<name>C6W319_DYAFD</name>
<keyword evidence="4" id="KW-1185">Reference proteome</keyword>
<organism evidence="3 4">
    <name type="scientific">Dyadobacter fermentans (strain ATCC 700827 / DSM 18053 / CIP 107007 / KCTC 52180 / NS114)</name>
    <dbReference type="NCBI Taxonomy" id="471854"/>
    <lineage>
        <taxon>Bacteria</taxon>
        <taxon>Pseudomonadati</taxon>
        <taxon>Bacteroidota</taxon>
        <taxon>Cytophagia</taxon>
        <taxon>Cytophagales</taxon>
        <taxon>Spirosomataceae</taxon>
        <taxon>Dyadobacter</taxon>
    </lineage>
</organism>
<evidence type="ECO:0000313" key="3">
    <source>
        <dbReference type="EMBL" id="ACT95732.1"/>
    </source>
</evidence>
<accession>C6W319</accession>
<dbReference type="PANTHER" id="PTHR44103:SF1">
    <property type="entry name" value="PROPROTEIN CONVERTASE P"/>
    <property type="match status" value="1"/>
</dbReference>
<dbReference type="NCBIfam" id="TIGR04183">
    <property type="entry name" value="Por_Secre_tail"/>
    <property type="match status" value="1"/>
</dbReference>
<dbReference type="eggNOG" id="COG2931">
    <property type="taxonomic scope" value="Bacteria"/>
</dbReference>
<dbReference type="KEGG" id="dfe:Dfer_4531"/>
<dbReference type="InterPro" id="IPR028994">
    <property type="entry name" value="Integrin_alpha_N"/>
</dbReference>
<dbReference type="Gene3D" id="2.130.10.130">
    <property type="entry name" value="Integrin alpha, N-terminal"/>
    <property type="match status" value="2"/>
</dbReference>